<dbReference type="AlphaFoldDB" id="A0A6M3GVK5"/>
<evidence type="ECO:0000313" key="1">
    <source>
        <dbReference type="EMBL" id="QIJ45835.1"/>
    </source>
</evidence>
<organism evidence="1">
    <name type="scientific">Meteorus pulchricornis</name>
    <dbReference type="NCBI Taxonomy" id="51522"/>
    <lineage>
        <taxon>Eukaryota</taxon>
        <taxon>Metazoa</taxon>
        <taxon>Ecdysozoa</taxon>
        <taxon>Arthropoda</taxon>
        <taxon>Hexapoda</taxon>
        <taxon>Insecta</taxon>
        <taxon>Pterygota</taxon>
        <taxon>Neoptera</taxon>
        <taxon>Endopterygota</taxon>
        <taxon>Hymenoptera</taxon>
        <taxon>Apocrita</taxon>
        <taxon>Ichneumonoidea</taxon>
        <taxon>Braconidae</taxon>
        <taxon>Meteorinae</taxon>
        <taxon>Meteorus</taxon>
    </lineage>
</organism>
<dbReference type="GO" id="GO:0016740">
    <property type="term" value="F:transferase activity"/>
    <property type="evidence" value="ECO:0007669"/>
    <property type="project" value="UniProtKB-KW"/>
</dbReference>
<protein>
    <submittedName>
        <fullName evidence="1">Glutathione S transferase Omega 3</fullName>
    </submittedName>
</protein>
<gene>
    <name evidence="1" type="primary">GSTO3</name>
</gene>
<keyword evidence="1" id="KW-0808">Transferase</keyword>
<name>A0A6M3GVK5_9HYME</name>
<sequence>MRKIANTTAAATMNDFVFSCLRLCSLFSFFCNTSFTSTSSCSNLSRLAIVNNFVFNFFSITSTRCRESFRVSSKHCSSVMIVGDFFFDVVVDIPSVSAISARVICATLMDNFLRKYNDQMNGGRAIEVVQYIVLLISVKDMNSPHTRSINKCKYWSNLYENDFL</sequence>
<reference evidence="1" key="1">
    <citation type="submission" date="2019-05" db="EMBL/GenBank/DDBJ databases">
        <authorList>
            <person name="Sheng S."/>
        </authorList>
    </citation>
    <scope>NUCLEOTIDE SEQUENCE</scope>
    <source>
        <tissue evidence="1">Body</tissue>
    </source>
</reference>
<dbReference type="EMBL" id="MK879396">
    <property type="protein sequence ID" value="QIJ45835.1"/>
    <property type="molecule type" value="mRNA"/>
</dbReference>
<accession>A0A6M3GVK5</accession>
<proteinExistence type="evidence at transcript level"/>